<dbReference type="EMBL" id="JARBJD010000059">
    <property type="protein sequence ID" value="KAK2956113.1"/>
    <property type="molecule type" value="Genomic_DNA"/>
</dbReference>
<evidence type="ECO:0000256" key="6">
    <source>
        <dbReference type="ARBA" id="ARBA00022824"/>
    </source>
</evidence>
<dbReference type="Proteomes" id="UP001281761">
    <property type="component" value="Unassembled WGS sequence"/>
</dbReference>
<keyword evidence="8" id="KW-1133">Transmembrane helix</keyword>
<dbReference type="PROSITE" id="PS51391">
    <property type="entry name" value="CID"/>
    <property type="match status" value="1"/>
</dbReference>
<evidence type="ECO:0000256" key="9">
    <source>
        <dbReference type="ARBA" id="ARBA00023034"/>
    </source>
</evidence>
<feature type="domain" description="CID" evidence="16">
    <location>
        <begin position="252"/>
        <end position="468"/>
    </location>
</feature>
<evidence type="ECO:0000256" key="1">
    <source>
        <dbReference type="ARBA" id="ARBA00004163"/>
    </source>
</evidence>
<feature type="compositionally biased region" description="Acidic residues" evidence="13">
    <location>
        <begin position="622"/>
        <end position="631"/>
    </location>
</feature>
<keyword evidence="18" id="KW-1185">Reference proteome</keyword>
<keyword evidence="9" id="KW-0333">Golgi apparatus</keyword>
<evidence type="ECO:0000256" key="13">
    <source>
        <dbReference type="SAM" id="MobiDB-lite"/>
    </source>
</evidence>
<keyword evidence="4" id="KW-0813">Transport</keyword>
<evidence type="ECO:0000256" key="10">
    <source>
        <dbReference type="ARBA" id="ARBA00023054"/>
    </source>
</evidence>
<dbReference type="InterPro" id="IPR006569">
    <property type="entry name" value="CID_dom"/>
</dbReference>
<evidence type="ECO:0000256" key="7">
    <source>
        <dbReference type="ARBA" id="ARBA00022927"/>
    </source>
</evidence>
<feature type="domain" description="Longin" evidence="14">
    <location>
        <begin position="7"/>
        <end position="118"/>
    </location>
</feature>
<evidence type="ECO:0000256" key="8">
    <source>
        <dbReference type="ARBA" id="ARBA00022989"/>
    </source>
</evidence>
<name>A0ABQ9XXB7_9EUKA</name>
<evidence type="ECO:0000313" key="18">
    <source>
        <dbReference type="Proteomes" id="UP001281761"/>
    </source>
</evidence>
<evidence type="ECO:0000259" key="16">
    <source>
        <dbReference type="PROSITE" id="PS51391"/>
    </source>
</evidence>
<dbReference type="Gene3D" id="1.25.40.90">
    <property type="match status" value="1"/>
</dbReference>
<proteinExistence type="inferred from homology"/>
<dbReference type="PROSITE" id="PS50859">
    <property type="entry name" value="LONGIN"/>
    <property type="match status" value="1"/>
</dbReference>
<reference evidence="17 18" key="1">
    <citation type="journal article" date="2022" name="bioRxiv">
        <title>Genomics of Preaxostyla Flagellates Illuminates Evolutionary Transitions and the Path Towards Mitochondrial Loss.</title>
        <authorList>
            <person name="Novak L.V.F."/>
            <person name="Treitli S.C."/>
            <person name="Pyrih J."/>
            <person name="Halakuc P."/>
            <person name="Pipaliya S.V."/>
            <person name="Vacek V."/>
            <person name="Brzon O."/>
            <person name="Soukal P."/>
            <person name="Eme L."/>
            <person name="Dacks J.B."/>
            <person name="Karnkowska A."/>
            <person name="Elias M."/>
            <person name="Hampl V."/>
        </authorList>
    </citation>
    <scope>NUCLEOTIDE SEQUENCE [LARGE SCALE GENOMIC DNA]</scope>
    <source>
        <strain evidence="17">NAU3</strain>
        <tissue evidence="17">Gut</tissue>
    </source>
</reference>
<dbReference type="Gene3D" id="3.30.450.50">
    <property type="entry name" value="Longin domain"/>
    <property type="match status" value="1"/>
</dbReference>
<protein>
    <submittedName>
        <fullName evidence="17">25.3 kDa vesicle transport protein</fullName>
    </submittedName>
</protein>
<dbReference type="PANTHER" id="PTHR45837">
    <property type="entry name" value="VESICLE-TRAFFICKING PROTEIN SEC22B"/>
    <property type="match status" value="1"/>
</dbReference>
<accession>A0ABQ9XXB7</accession>
<keyword evidence="5" id="KW-0812">Transmembrane</keyword>
<dbReference type="SUPFAM" id="SSF64356">
    <property type="entry name" value="SNARE-like"/>
    <property type="match status" value="1"/>
</dbReference>
<evidence type="ECO:0000256" key="5">
    <source>
        <dbReference type="ARBA" id="ARBA00022692"/>
    </source>
</evidence>
<dbReference type="Gene3D" id="1.20.5.110">
    <property type="match status" value="1"/>
</dbReference>
<sequence length="667" mass="76612">MSIVTTLISRLSDGLILAGSMMDVQTFDIEPLKQKAKQIVKKLTLSSDPRCTIQDGQFVFCYVIDRNVVFLAICTASFPSSTIYKYLDDVSQDFLRLHGQNVDTVIRPYAFVSFDMEMEKKRRRYADSLQQNKIDELNAELNDVREIMTKNIDDVIGRGERIDVVTDISQTLLDDSRTFHRNSSRLNENTFLRKALPYSVVVGSIVLALVFKKLQGASWLSHNTNNTQRDKEETEHILSLQALFQRYTRFSLPDTDIQWLANQLTSLTFSRAQIRSIMVFVLDRSEFAGQLIQIIISAMHPSSFKTPPHPLASFQTPSTPHITALLYLLSDIFSNSTQPLPPHAANASERPSHALSVFHTLLIDVFPIIIRWLDERRVLVKGRSTAARFEDSVERVMIMWEKHGLMTRDAMTGLKMEWKKTEETKLKKLRLKELLNIWKQSKVTSNPDPALYSQFLVDALQSTLDLTSDALLDKCRAWGISSVGPKAKIQIRVALAWSIREEQKQKDSETREREENSKEWSRWRNRQLLSEGAGEWREDHTTLHELSGATQNAIGTRSSKSETQIIRQMEREWNTFLSEEEKMKWFVSGVRRPVIEERNDLDDVGGTWKLSKDVETSKNDDSDMMIDEDEHQEPINDGGWKAPVSEQKKPNPPKKKFGGIKINFMKK</sequence>
<evidence type="ECO:0000259" key="15">
    <source>
        <dbReference type="PROSITE" id="PS50892"/>
    </source>
</evidence>
<dbReference type="SUPFAM" id="SSF58038">
    <property type="entry name" value="SNARE fusion complex"/>
    <property type="match status" value="1"/>
</dbReference>
<dbReference type="Pfam" id="PF00957">
    <property type="entry name" value="Synaptobrevin"/>
    <property type="match status" value="1"/>
</dbReference>
<dbReference type="InterPro" id="IPR042855">
    <property type="entry name" value="V_SNARE_CC"/>
</dbReference>
<evidence type="ECO:0000259" key="14">
    <source>
        <dbReference type="PROSITE" id="PS50859"/>
    </source>
</evidence>
<dbReference type="InterPro" id="IPR044565">
    <property type="entry name" value="Sec22"/>
</dbReference>
<feature type="region of interest" description="Disordered" evidence="13">
    <location>
        <begin position="612"/>
        <end position="667"/>
    </location>
</feature>
<evidence type="ECO:0000256" key="3">
    <source>
        <dbReference type="ARBA" id="ARBA00008025"/>
    </source>
</evidence>
<evidence type="ECO:0000256" key="4">
    <source>
        <dbReference type="ARBA" id="ARBA00022448"/>
    </source>
</evidence>
<feature type="domain" description="V-SNARE coiled-coil homology" evidence="15">
    <location>
        <begin position="133"/>
        <end position="193"/>
    </location>
</feature>
<dbReference type="InterPro" id="IPR011012">
    <property type="entry name" value="Longin-like_dom_sf"/>
</dbReference>
<evidence type="ECO:0000256" key="2">
    <source>
        <dbReference type="ARBA" id="ARBA00004394"/>
    </source>
</evidence>
<evidence type="ECO:0000313" key="17">
    <source>
        <dbReference type="EMBL" id="KAK2956113.1"/>
    </source>
</evidence>
<gene>
    <name evidence="17" type="ORF">BLNAU_8893</name>
</gene>
<keyword evidence="10 12" id="KW-0175">Coiled coil</keyword>
<keyword evidence="11" id="KW-0472">Membrane</keyword>
<organism evidence="17 18">
    <name type="scientific">Blattamonas nauphoetae</name>
    <dbReference type="NCBI Taxonomy" id="2049346"/>
    <lineage>
        <taxon>Eukaryota</taxon>
        <taxon>Metamonada</taxon>
        <taxon>Preaxostyla</taxon>
        <taxon>Oxymonadida</taxon>
        <taxon>Blattamonas</taxon>
    </lineage>
</organism>
<evidence type="ECO:0000256" key="11">
    <source>
        <dbReference type="ARBA" id="ARBA00023136"/>
    </source>
</evidence>
<dbReference type="SMART" id="SM01270">
    <property type="entry name" value="Longin"/>
    <property type="match status" value="1"/>
</dbReference>
<comment type="caution">
    <text evidence="17">The sequence shown here is derived from an EMBL/GenBank/DDBJ whole genome shotgun (WGS) entry which is preliminary data.</text>
</comment>
<dbReference type="InterPro" id="IPR010908">
    <property type="entry name" value="Longin_dom"/>
</dbReference>
<dbReference type="Pfam" id="PF13774">
    <property type="entry name" value="Longin"/>
    <property type="match status" value="1"/>
</dbReference>
<keyword evidence="7" id="KW-0653">Protein transport</keyword>
<feature type="compositionally biased region" description="Basic and acidic residues" evidence="13">
    <location>
        <begin position="612"/>
        <end position="621"/>
    </location>
</feature>
<dbReference type="CDD" id="cd14824">
    <property type="entry name" value="Longin"/>
    <property type="match status" value="1"/>
</dbReference>
<comment type="subcellular location">
    <subcellularLocation>
        <location evidence="1">Endoplasmic reticulum membrane</location>
        <topology evidence="1">Single-pass type IV membrane protein</topology>
    </subcellularLocation>
    <subcellularLocation>
        <location evidence="2">Golgi apparatus membrane</location>
    </subcellularLocation>
</comment>
<dbReference type="PROSITE" id="PS50892">
    <property type="entry name" value="V_SNARE"/>
    <property type="match status" value="1"/>
</dbReference>
<comment type="similarity">
    <text evidence="3">Belongs to the synaptobrevin family.</text>
</comment>
<evidence type="ECO:0000256" key="12">
    <source>
        <dbReference type="PROSITE-ProRule" id="PRU00290"/>
    </source>
</evidence>
<keyword evidence="6" id="KW-0256">Endoplasmic reticulum</keyword>
<dbReference type="InterPro" id="IPR008942">
    <property type="entry name" value="ENTH_VHS"/>
</dbReference>
<feature type="compositionally biased region" description="Basic residues" evidence="13">
    <location>
        <begin position="651"/>
        <end position="667"/>
    </location>
</feature>